<dbReference type="PROSITE" id="PS50977">
    <property type="entry name" value="HTH_TETR_2"/>
    <property type="match status" value="1"/>
</dbReference>
<dbReference type="Gene3D" id="1.10.357.10">
    <property type="entry name" value="Tetracycline Repressor, domain 2"/>
    <property type="match status" value="1"/>
</dbReference>
<dbReference type="SUPFAM" id="SSF46689">
    <property type="entry name" value="Homeodomain-like"/>
    <property type="match status" value="1"/>
</dbReference>
<evidence type="ECO:0000256" key="2">
    <source>
        <dbReference type="ARBA" id="ARBA00023125"/>
    </source>
</evidence>
<evidence type="ECO:0000256" key="4">
    <source>
        <dbReference type="PROSITE-ProRule" id="PRU00335"/>
    </source>
</evidence>
<evidence type="ECO:0000256" key="1">
    <source>
        <dbReference type="ARBA" id="ARBA00023015"/>
    </source>
</evidence>
<dbReference type="PANTHER" id="PTHR30055">
    <property type="entry name" value="HTH-TYPE TRANSCRIPTIONAL REGULATOR RUTR"/>
    <property type="match status" value="1"/>
</dbReference>
<dbReference type="InterPro" id="IPR036271">
    <property type="entry name" value="Tet_transcr_reg_TetR-rel_C_sf"/>
</dbReference>
<comment type="caution">
    <text evidence="6">The sequence shown here is derived from an EMBL/GenBank/DDBJ whole genome shotgun (WGS) entry which is preliminary data.</text>
</comment>
<dbReference type="Proteomes" id="UP001147700">
    <property type="component" value="Unassembled WGS sequence"/>
</dbReference>
<dbReference type="InterPro" id="IPR050109">
    <property type="entry name" value="HTH-type_TetR-like_transc_reg"/>
</dbReference>
<accession>A0ABT4RE43</accession>
<evidence type="ECO:0000259" key="5">
    <source>
        <dbReference type="PROSITE" id="PS50977"/>
    </source>
</evidence>
<dbReference type="EMBL" id="JAPCID010000006">
    <property type="protein sequence ID" value="MDA0136792.1"/>
    <property type="molecule type" value="Genomic_DNA"/>
</dbReference>
<dbReference type="InterPro" id="IPR009057">
    <property type="entry name" value="Homeodomain-like_sf"/>
</dbReference>
<feature type="DNA-binding region" description="H-T-H motif" evidence="4">
    <location>
        <begin position="30"/>
        <end position="49"/>
    </location>
</feature>
<reference evidence="6" key="1">
    <citation type="submission" date="2022-10" db="EMBL/GenBank/DDBJ databases">
        <title>The WGS of Solirubrobacter sp. CPCC 204708.</title>
        <authorList>
            <person name="Jiang Z."/>
        </authorList>
    </citation>
    <scope>NUCLEOTIDE SEQUENCE</scope>
    <source>
        <strain evidence="6">CPCC 204708</strain>
    </source>
</reference>
<evidence type="ECO:0000256" key="3">
    <source>
        <dbReference type="ARBA" id="ARBA00023163"/>
    </source>
</evidence>
<keyword evidence="3" id="KW-0804">Transcription</keyword>
<evidence type="ECO:0000313" key="6">
    <source>
        <dbReference type="EMBL" id="MDA0136792.1"/>
    </source>
</evidence>
<keyword evidence="1" id="KW-0805">Transcription regulation</keyword>
<keyword evidence="7" id="KW-1185">Reference proteome</keyword>
<keyword evidence="2 4" id="KW-0238">DNA-binding</keyword>
<dbReference type="SUPFAM" id="SSF48498">
    <property type="entry name" value="Tetracyclin repressor-like, C-terminal domain"/>
    <property type="match status" value="1"/>
</dbReference>
<evidence type="ECO:0000313" key="7">
    <source>
        <dbReference type="Proteomes" id="UP001147700"/>
    </source>
</evidence>
<dbReference type="PANTHER" id="PTHR30055:SF234">
    <property type="entry name" value="HTH-TYPE TRANSCRIPTIONAL REGULATOR BETI"/>
    <property type="match status" value="1"/>
</dbReference>
<protein>
    <submittedName>
        <fullName evidence="6">TetR/AcrR family transcriptional regulator</fullName>
    </submittedName>
</protein>
<sequence>MRGREAEARRNDERVLQAALEVYARDPAAPMSAVARRAGVGQATLYRRYRSKEELLARVCEDGMERIRDAALAAAGAADPFEAIAGFLRWYRSSGTTQLSSLLGMFEPVEAQFVLAREGNEAVQALVDRAVAAGTMRADVSGADLSLLVAGLAGMDERYLELVLQALALVDAPPLPGRPLAPADIERPWRDAMPDGT</sequence>
<dbReference type="InterPro" id="IPR001647">
    <property type="entry name" value="HTH_TetR"/>
</dbReference>
<organism evidence="6 7">
    <name type="scientific">Solirubrobacter deserti</name>
    <dbReference type="NCBI Taxonomy" id="2282478"/>
    <lineage>
        <taxon>Bacteria</taxon>
        <taxon>Bacillati</taxon>
        <taxon>Actinomycetota</taxon>
        <taxon>Thermoleophilia</taxon>
        <taxon>Solirubrobacterales</taxon>
        <taxon>Solirubrobacteraceae</taxon>
        <taxon>Solirubrobacter</taxon>
    </lineage>
</organism>
<name>A0ABT4RE43_9ACTN</name>
<feature type="domain" description="HTH tetR-type" evidence="5">
    <location>
        <begin position="9"/>
        <end position="67"/>
    </location>
</feature>
<gene>
    <name evidence="6" type="ORF">OJ962_04725</name>
</gene>
<proteinExistence type="predicted"/>
<dbReference type="RefSeq" id="WP_202953660.1">
    <property type="nucleotide sequence ID" value="NZ_JAPCID010000006.1"/>
</dbReference>
<dbReference type="Pfam" id="PF00440">
    <property type="entry name" value="TetR_N"/>
    <property type="match status" value="1"/>
</dbReference>